<dbReference type="Proteomes" id="UP001218638">
    <property type="component" value="Chromosome"/>
</dbReference>
<feature type="domain" description="GFO/IDH/MocA-like oxidoreductase" evidence="2">
    <location>
        <begin position="134"/>
        <end position="242"/>
    </location>
</feature>
<dbReference type="InterPro" id="IPR055170">
    <property type="entry name" value="GFO_IDH_MocA-like_dom"/>
</dbReference>
<dbReference type="Pfam" id="PF22725">
    <property type="entry name" value="GFO_IDH_MocA_C3"/>
    <property type="match status" value="1"/>
</dbReference>
<dbReference type="InterPro" id="IPR000683">
    <property type="entry name" value="Gfo/Idh/MocA-like_OxRdtase_N"/>
</dbReference>
<dbReference type="InterPro" id="IPR051317">
    <property type="entry name" value="Gfo/Idh/MocA_oxidoreduct"/>
</dbReference>
<keyword evidence="4" id="KW-1185">Reference proteome</keyword>
<accession>A0AAE9ZYP7</accession>
<dbReference type="PANTHER" id="PTHR43708:SF8">
    <property type="entry name" value="OXIDOREDUCTASE"/>
    <property type="match status" value="1"/>
</dbReference>
<dbReference type="AlphaFoldDB" id="A0AAE9ZYP7"/>
<feature type="domain" description="Gfo/Idh/MocA-like oxidoreductase N-terminal" evidence="1">
    <location>
        <begin position="51"/>
        <end position="123"/>
    </location>
</feature>
<dbReference type="SUPFAM" id="SSF55347">
    <property type="entry name" value="Glyceraldehyde-3-phosphate dehydrogenase-like, C-terminal domain"/>
    <property type="match status" value="1"/>
</dbReference>
<dbReference type="Gene3D" id="3.30.360.10">
    <property type="entry name" value="Dihydrodipicolinate Reductase, domain 2"/>
    <property type="match status" value="1"/>
</dbReference>
<dbReference type="Gene3D" id="3.40.50.720">
    <property type="entry name" value="NAD(P)-binding Rossmann-like Domain"/>
    <property type="match status" value="1"/>
</dbReference>
<protein>
    <submittedName>
        <fullName evidence="3">Gfo/Idh/MocA family oxidoreductase</fullName>
    </submittedName>
</protein>
<evidence type="ECO:0000259" key="1">
    <source>
        <dbReference type="Pfam" id="PF01408"/>
    </source>
</evidence>
<organism evidence="3 4">
    <name type="scientific">Synoicihabitans lomoniglobus</name>
    <dbReference type="NCBI Taxonomy" id="2909285"/>
    <lineage>
        <taxon>Bacteria</taxon>
        <taxon>Pseudomonadati</taxon>
        <taxon>Verrucomicrobiota</taxon>
        <taxon>Opitutia</taxon>
        <taxon>Opitutales</taxon>
        <taxon>Opitutaceae</taxon>
        <taxon>Synoicihabitans</taxon>
    </lineage>
</organism>
<evidence type="ECO:0000313" key="4">
    <source>
        <dbReference type="Proteomes" id="UP001218638"/>
    </source>
</evidence>
<dbReference type="KEGG" id="slom:PXH66_15160"/>
<dbReference type="SUPFAM" id="SSF51735">
    <property type="entry name" value="NAD(P)-binding Rossmann-fold domains"/>
    <property type="match status" value="1"/>
</dbReference>
<reference evidence="3" key="1">
    <citation type="submission" date="2023-03" db="EMBL/GenBank/DDBJ databases">
        <title>Lomoglobus Profundus gen. nov., sp. nov., a novel member of the phylum Verrucomicrobia, isolated from deep-marine sediment of South China Sea.</title>
        <authorList>
            <person name="Ahmad T."/>
            <person name="Ishaq S.E."/>
            <person name="Wang F."/>
        </authorList>
    </citation>
    <scope>NUCLEOTIDE SEQUENCE</scope>
    <source>
        <strain evidence="3">LMO-M01</strain>
    </source>
</reference>
<name>A0AAE9ZYP7_9BACT</name>
<gene>
    <name evidence="3" type="ORF">PXH66_15160</name>
</gene>
<dbReference type="GO" id="GO:0000166">
    <property type="term" value="F:nucleotide binding"/>
    <property type="evidence" value="ECO:0007669"/>
    <property type="project" value="InterPro"/>
</dbReference>
<dbReference type="RefSeq" id="WP_330929880.1">
    <property type="nucleotide sequence ID" value="NZ_CP119075.1"/>
</dbReference>
<dbReference type="InterPro" id="IPR036291">
    <property type="entry name" value="NAD(P)-bd_dom_sf"/>
</dbReference>
<proteinExistence type="predicted"/>
<evidence type="ECO:0000313" key="3">
    <source>
        <dbReference type="EMBL" id="WED63673.1"/>
    </source>
</evidence>
<sequence length="364" mass="39092">MKVALLGLHHPHSVILWRTLDALPEVTRIALWNDNPAADDAMLPDGPSRAKTSPPTCDLSTVLADPALSFVVLCVRHDIVADIAQQVVAAGKHLLVEKPAGLTSHEIRALQDGADCARVTASVLYVRRHHPCVVAARKLVQAGTLGVPLSVESRFLTTQVQFRDPSSWLFQRARSGGGVLLWLGCHCLDLMQYVAGDDITAVGAMMATRSGEPIDVEDIAALTLRFRSGAVGTFHAGYTLAFSGAGYVNLTGYDAYFGYNARQGRLIWPDLESRLIVEKLRPSGESPRQEERFDQPSSNLYGGQAGVQFFRQFIAAIAGEVPPPAPLSAALRTALIVEAAETASREGRVVAVAAEPITPQPSSD</sequence>
<dbReference type="Pfam" id="PF01408">
    <property type="entry name" value="GFO_IDH_MocA"/>
    <property type="match status" value="1"/>
</dbReference>
<dbReference type="EMBL" id="CP119075">
    <property type="protein sequence ID" value="WED63673.1"/>
    <property type="molecule type" value="Genomic_DNA"/>
</dbReference>
<evidence type="ECO:0000259" key="2">
    <source>
        <dbReference type="Pfam" id="PF22725"/>
    </source>
</evidence>
<dbReference type="PANTHER" id="PTHR43708">
    <property type="entry name" value="CONSERVED EXPRESSED OXIDOREDUCTASE (EUROFUNG)"/>
    <property type="match status" value="1"/>
</dbReference>